<dbReference type="Pfam" id="PF00534">
    <property type="entry name" value="Glycos_transf_1"/>
    <property type="match status" value="1"/>
</dbReference>
<accession>A0ABW5BJ98</accession>
<dbReference type="Gene3D" id="3.40.50.2000">
    <property type="entry name" value="Glycogen Phosphorylase B"/>
    <property type="match status" value="2"/>
</dbReference>
<keyword evidence="2" id="KW-0808">Transferase</keyword>
<evidence type="ECO:0000313" key="3">
    <source>
        <dbReference type="Proteomes" id="UP001597294"/>
    </source>
</evidence>
<dbReference type="RefSeq" id="WP_380248957.1">
    <property type="nucleotide sequence ID" value="NZ_JBHUII010000001.1"/>
</dbReference>
<protein>
    <submittedName>
        <fullName evidence="2">Glycosyltransferase family 4 protein</fullName>
        <ecNumber evidence="2">2.4.-.-</ecNumber>
    </submittedName>
</protein>
<feature type="domain" description="Glycosyl transferase family 1" evidence="1">
    <location>
        <begin position="224"/>
        <end position="387"/>
    </location>
</feature>
<name>A0ABW5BJ98_9PROT</name>
<comment type="caution">
    <text evidence="2">The sequence shown here is derived from an EMBL/GenBank/DDBJ whole genome shotgun (WGS) entry which is preliminary data.</text>
</comment>
<dbReference type="EMBL" id="JBHUII010000001">
    <property type="protein sequence ID" value="MFD2204914.1"/>
    <property type="molecule type" value="Genomic_DNA"/>
</dbReference>
<keyword evidence="2" id="KW-0328">Glycosyltransferase</keyword>
<keyword evidence="3" id="KW-1185">Reference proteome</keyword>
<dbReference type="EC" id="2.4.-.-" evidence="2"/>
<dbReference type="InterPro" id="IPR001296">
    <property type="entry name" value="Glyco_trans_1"/>
</dbReference>
<organism evidence="2 3">
    <name type="scientific">Kiloniella antarctica</name>
    <dbReference type="NCBI Taxonomy" id="1550907"/>
    <lineage>
        <taxon>Bacteria</taxon>
        <taxon>Pseudomonadati</taxon>
        <taxon>Pseudomonadota</taxon>
        <taxon>Alphaproteobacteria</taxon>
        <taxon>Rhodospirillales</taxon>
        <taxon>Kiloniellaceae</taxon>
        <taxon>Kiloniella</taxon>
    </lineage>
</organism>
<reference evidence="3" key="1">
    <citation type="journal article" date="2019" name="Int. J. Syst. Evol. Microbiol.">
        <title>The Global Catalogue of Microorganisms (GCM) 10K type strain sequencing project: providing services to taxonomists for standard genome sequencing and annotation.</title>
        <authorList>
            <consortium name="The Broad Institute Genomics Platform"/>
            <consortium name="The Broad Institute Genome Sequencing Center for Infectious Disease"/>
            <person name="Wu L."/>
            <person name="Ma J."/>
        </authorList>
    </citation>
    <scope>NUCLEOTIDE SEQUENCE [LARGE SCALE GENOMIC DNA]</scope>
    <source>
        <strain evidence="3">CGMCC 4.7192</strain>
    </source>
</reference>
<dbReference type="PANTHER" id="PTHR12526">
    <property type="entry name" value="GLYCOSYLTRANSFERASE"/>
    <property type="match status" value="1"/>
</dbReference>
<evidence type="ECO:0000313" key="2">
    <source>
        <dbReference type="EMBL" id="MFD2204914.1"/>
    </source>
</evidence>
<gene>
    <name evidence="2" type="ORF">ACFSKO_04805</name>
</gene>
<sequence length="408" mass="46086">MSKKVTVILKGYPRLSETFIAQELLALEKRGLKLSLISLRHPTDSSTHPIHQEIKAPVSYLPEYVYQEPSRVLKSWWKVRSLPGYKKARSIFFKDLKRDKTTNRIRRFAQACVLAAELPDEVDWLYAHFLHTPSSVTRYAAFMRNLPWCGSAHAKDIWTTPEWELREKLADIKWLATCTKVNVDYLSSLSPDNDRVDLVYHGLDFDRFDKVGNDQVLRDGTATDQPVTLISVGRAVPKKGYDDLLKALAVLPKTLNWHFVHIGGGTLSKGLKLQSESLGLTDKITWMGAQPQEIVLEQYRKADLFVLASRITEDGDRDGMPNVLMEAQSQALACLSTSISAIPELIVDGETGLLVPPQSPKELSQAIERLIIDPKLRYKLGQAGAKRVRDDFSMKRGIDQLITRFMAS</sequence>
<dbReference type="Proteomes" id="UP001597294">
    <property type="component" value="Unassembled WGS sequence"/>
</dbReference>
<dbReference type="GO" id="GO:0016757">
    <property type="term" value="F:glycosyltransferase activity"/>
    <property type="evidence" value="ECO:0007669"/>
    <property type="project" value="UniProtKB-KW"/>
</dbReference>
<proteinExistence type="predicted"/>
<dbReference type="CDD" id="cd03801">
    <property type="entry name" value="GT4_PimA-like"/>
    <property type="match status" value="1"/>
</dbReference>
<dbReference type="SUPFAM" id="SSF53756">
    <property type="entry name" value="UDP-Glycosyltransferase/glycogen phosphorylase"/>
    <property type="match status" value="1"/>
</dbReference>
<evidence type="ECO:0000259" key="1">
    <source>
        <dbReference type="Pfam" id="PF00534"/>
    </source>
</evidence>